<protein>
    <recommendedName>
        <fullName evidence="5 6">Cell division protein FtsZ</fullName>
    </recommendedName>
</protein>
<evidence type="ECO:0000256" key="7">
    <source>
        <dbReference type="RuleBase" id="RU000631"/>
    </source>
</evidence>
<dbReference type="PANTHER" id="PTHR30314">
    <property type="entry name" value="CELL DIVISION PROTEIN FTSZ-RELATED"/>
    <property type="match status" value="1"/>
</dbReference>
<feature type="binding site" evidence="5">
    <location>
        <position position="148"/>
    </location>
    <ligand>
        <name>GTP</name>
        <dbReference type="ChEBI" id="CHEBI:37565"/>
    </ligand>
</feature>
<dbReference type="Gene3D" id="3.40.50.1440">
    <property type="entry name" value="Tubulin/FtsZ, GTPase domain"/>
    <property type="match status" value="1"/>
</dbReference>
<evidence type="ECO:0000256" key="8">
    <source>
        <dbReference type="SAM" id="MobiDB-lite"/>
    </source>
</evidence>
<dbReference type="Gene3D" id="3.30.1330.20">
    <property type="entry name" value="Tubulin/FtsZ, C-terminal domain"/>
    <property type="match status" value="1"/>
</dbReference>
<name>A0A7G7VJX4_9FIRM</name>
<dbReference type="RefSeq" id="WP_185980407.1">
    <property type="nucleotide sequence ID" value="NZ_CP060204.1"/>
</dbReference>
<evidence type="ECO:0000259" key="10">
    <source>
        <dbReference type="SMART" id="SM00865"/>
    </source>
</evidence>
<dbReference type="InterPro" id="IPR020805">
    <property type="entry name" value="Cell_div_FtsZ_CS"/>
</dbReference>
<keyword evidence="5 7" id="KW-0132">Cell division</keyword>
<feature type="domain" description="Tubulin/FtsZ GTPase" evidence="9">
    <location>
        <begin position="18"/>
        <end position="210"/>
    </location>
</feature>
<dbReference type="InterPro" id="IPR003008">
    <property type="entry name" value="Tubulin_FtsZ_GTPase"/>
</dbReference>
<comment type="subcellular location">
    <subcellularLocation>
        <location evidence="5">Cytoplasm</location>
    </subcellularLocation>
    <text evidence="5">Assembles at midcell at the inner surface of the cytoplasmic membrane.</text>
</comment>
<feature type="binding site" evidence="5">
    <location>
        <position position="192"/>
    </location>
    <ligand>
        <name>GTP</name>
        <dbReference type="ChEBI" id="CHEBI:37565"/>
    </ligand>
</feature>
<dbReference type="GO" id="GO:0005525">
    <property type="term" value="F:GTP binding"/>
    <property type="evidence" value="ECO:0007669"/>
    <property type="project" value="UniProtKB-UniRule"/>
</dbReference>
<dbReference type="SUPFAM" id="SSF52490">
    <property type="entry name" value="Tubulin nucleotide-binding domain-like"/>
    <property type="match status" value="1"/>
</dbReference>
<dbReference type="Pfam" id="PF00091">
    <property type="entry name" value="Tubulin"/>
    <property type="match status" value="1"/>
</dbReference>
<feature type="binding site" evidence="5">
    <location>
        <begin position="26"/>
        <end position="30"/>
    </location>
    <ligand>
        <name>GTP</name>
        <dbReference type="ChEBI" id="CHEBI:37565"/>
    </ligand>
</feature>
<evidence type="ECO:0000256" key="1">
    <source>
        <dbReference type="ARBA" id="ARBA00009690"/>
    </source>
</evidence>
<dbReference type="SMART" id="SM00865">
    <property type="entry name" value="Tubulin_C"/>
    <property type="match status" value="1"/>
</dbReference>
<dbReference type="FunFam" id="3.40.50.1440:FF:000001">
    <property type="entry name" value="Cell division protein FtsZ"/>
    <property type="match status" value="1"/>
</dbReference>
<dbReference type="InterPro" id="IPR018316">
    <property type="entry name" value="Tubulin/FtsZ_2-layer-sand-dom"/>
</dbReference>
<dbReference type="GO" id="GO:0043093">
    <property type="term" value="P:FtsZ-dependent cytokinesis"/>
    <property type="evidence" value="ECO:0007669"/>
    <property type="project" value="UniProtKB-UniRule"/>
</dbReference>
<evidence type="ECO:0000256" key="3">
    <source>
        <dbReference type="ARBA" id="ARBA00023134"/>
    </source>
</evidence>
<dbReference type="CDD" id="cd02201">
    <property type="entry name" value="FtsZ_type1"/>
    <property type="match status" value="1"/>
</dbReference>
<comment type="subunit">
    <text evidence="5">Homodimer. Polymerizes to form a dynamic ring structure in a strictly GTP-dependent manner. Interacts directly with several other division proteins.</text>
</comment>
<dbReference type="SUPFAM" id="SSF55307">
    <property type="entry name" value="Tubulin C-terminal domain-like"/>
    <property type="match status" value="1"/>
</dbReference>
<dbReference type="AlphaFoldDB" id="A0A7G7VJX4"/>
<dbReference type="InterPro" id="IPR000158">
    <property type="entry name" value="Cell_div_FtsZ"/>
</dbReference>
<keyword evidence="4 5" id="KW-0717">Septation</keyword>
<comment type="similarity">
    <text evidence="1 5 7">Belongs to the FtsZ family.</text>
</comment>
<evidence type="ECO:0000256" key="2">
    <source>
        <dbReference type="ARBA" id="ARBA00022741"/>
    </source>
</evidence>
<keyword evidence="2 5" id="KW-0547">Nucleotide-binding</keyword>
<feature type="binding site" evidence="5">
    <location>
        <begin position="113"/>
        <end position="115"/>
    </location>
    <ligand>
        <name>GTP</name>
        <dbReference type="ChEBI" id="CHEBI:37565"/>
    </ligand>
</feature>
<dbReference type="PRINTS" id="PR00423">
    <property type="entry name" value="CELLDVISFTSZ"/>
</dbReference>
<dbReference type="InterPro" id="IPR008280">
    <property type="entry name" value="Tub_FtsZ_C"/>
</dbReference>
<dbReference type="Pfam" id="PF12327">
    <property type="entry name" value="FtsZ_C"/>
    <property type="match status" value="1"/>
</dbReference>
<dbReference type="PROSITE" id="PS01134">
    <property type="entry name" value="FTSZ_1"/>
    <property type="match status" value="1"/>
</dbReference>
<accession>A0A7G7VJX4</accession>
<dbReference type="InterPro" id="IPR037103">
    <property type="entry name" value="Tubulin/FtsZ-like_C"/>
</dbReference>
<dbReference type="GO" id="GO:0005737">
    <property type="term" value="C:cytoplasm"/>
    <property type="evidence" value="ECO:0007669"/>
    <property type="project" value="UniProtKB-SubCell"/>
</dbReference>
<feature type="binding site" evidence="5">
    <location>
        <position position="144"/>
    </location>
    <ligand>
        <name>GTP</name>
        <dbReference type="ChEBI" id="CHEBI:37565"/>
    </ligand>
</feature>
<dbReference type="KEGG" id="stim:H1B31_00100"/>
<dbReference type="EMBL" id="CP060204">
    <property type="protein sequence ID" value="QNH54417.1"/>
    <property type="molecule type" value="Genomic_DNA"/>
</dbReference>
<evidence type="ECO:0000259" key="9">
    <source>
        <dbReference type="SMART" id="SM00864"/>
    </source>
</evidence>
<sequence>MEAEAVFEMDDNFEELAKIIVVGVGGGGGNAVNNMIDSGLQGVEFVAINTDAQALLQSKAAVRIQIGEKRTRGLGAGARPEIGEAAATESREKIVEALRGADMVFITAGMGGGTGTGAAPVVAECARELGALTVAVVTRPFSYEGMTRARNADSGITNLQQHVDTIITIPNDRLMKIIDKSTPVTEAFSKVDNVLWQGVKGITDLITNQGVVNLDFADVQTTMANGGAAIMGIGEARGEGASVAAAKAAIESPLLETSIEGATSVIMNFTGSKTLSMFEVNEASEWLNSVIMNASNGRQANIIWGIGVDENLEDSVRVTVVATGFGMTEGGTAVAAETATGLTEDWISMPGMGSASAPKAAPAQPAAPQAQARPAAAIVPPNTGNASNNRRMNVVEPNAGSGGTDIIDIPAWMRRPR</sequence>
<dbReference type="GO" id="GO:0051258">
    <property type="term" value="P:protein polymerization"/>
    <property type="evidence" value="ECO:0007669"/>
    <property type="project" value="UniProtKB-UniRule"/>
</dbReference>
<dbReference type="PROSITE" id="PS01135">
    <property type="entry name" value="FTSZ_2"/>
    <property type="match status" value="1"/>
</dbReference>
<gene>
    <name evidence="5 11" type="primary">ftsZ</name>
    <name evidence="11" type="ORF">H1B31_00100</name>
</gene>
<keyword evidence="3 5" id="KW-0342">GTP-binding</keyword>
<evidence type="ECO:0000313" key="12">
    <source>
        <dbReference type="Proteomes" id="UP000515480"/>
    </source>
</evidence>
<dbReference type="GO" id="GO:0032153">
    <property type="term" value="C:cell division site"/>
    <property type="evidence" value="ECO:0007669"/>
    <property type="project" value="UniProtKB-UniRule"/>
</dbReference>
<evidence type="ECO:0000256" key="6">
    <source>
        <dbReference type="NCBIfam" id="TIGR00065"/>
    </source>
</evidence>
<dbReference type="HAMAP" id="MF_00909">
    <property type="entry name" value="FtsZ"/>
    <property type="match status" value="1"/>
</dbReference>
<comment type="function">
    <text evidence="5 7">Essential cell division protein that forms a contractile ring structure (Z ring) at the future cell division site. The regulation of the ring assembly controls the timing and the location of cell division. One of the functions of the FtsZ ring is to recruit other cell division proteins to the septum to produce a new cell wall between the dividing cells. Binds GTP and shows GTPase activity.</text>
</comment>
<feature type="compositionally biased region" description="Polar residues" evidence="8">
    <location>
        <begin position="382"/>
        <end position="391"/>
    </location>
</feature>
<dbReference type="PANTHER" id="PTHR30314:SF3">
    <property type="entry name" value="MITOCHONDRIAL DIVISION PROTEIN FSZA"/>
    <property type="match status" value="1"/>
</dbReference>
<keyword evidence="5 7" id="KW-0131">Cell cycle</keyword>
<reference evidence="11 12" key="1">
    <citation type="submission" date="2020-07" db="EMBL/GenBank/DDBJ databases">
        <title>Complete genome and description of Selenomonas timonensis sp. nov., a new bacterium isolated from a gingivitis subject.</title>
        <authorList>
            <person name="Antezack A."/>
        </authorList>
    </citation>
    <scope>NUCLEOTIDE SEQUENCE [LARGE SCALE GENOMIC DNA]</scope>
    <source>
        <strain evidence="11 12">Marseille-Q3039</strain>
    </source>
</reference>
<dbReference type="GO" id="GO:0000917">
    <property type="term" value="P:division septum assembly"/>
    <property type="evidence" value="ECO:0007669"/>
    <property type="project" value="UniProtKB-KW"/>
</dbReference>
<organism evidence="11 12">
    <name type="scientific">Selenomonas timonae</name>
    <dbReference type="NCBI Taxonomy" id="2754044"/>
    <lineage>
        <taxon>Bacteria</taxon>
        <taxon>Bacillati</taxon>
        <taxon>Bacillota</taxon>
        <taxon>Negativicutes</taxon>
        <taxon>Selenomonadales</taxon>
        <taxon>Selenomonadaceae</taxon>
        <taxon>Selenomonas</taxon>
    </lineage>
</organism>
<dbReference type="Proteomes" id="UP000515480">
    <property type="component" value="Chromosome"/>
</dbReference>
<keyword evidence="12" id="KW-1185">Reference proteome</keyword>
<evidence type="ECO:0000256" key="4">
    <source>
        <dbReference type="ARBA" id="ARBA00023210"/>
    </source>
</evidence>
<keyword evidence="5" id="KW-0963">Cytoplasm</keyword>
<dbReference type="GO" id="GO:0003924">
    <property type="term" value="F:GTPase activity"/>
    <property type="evidence" value="ECO:0007669"/>
    <property type="project" value="UniProtKB-UniRule"/>
</dbReference>
<dbReference type="NCBIfam" id="TIGR00065">
    <property type="entry name" value="ftsZ"/>
    <property type="match status" value="1"/>
</dbReference>
<dbReference type="InterPro" id="IPR036525">
    <property type="entry name" value="Tubulin/FtsZ_GTPase_sf"/>
</dbReference>
<feature type="region of interest" description="Disordered" evidence="8">
    <location>
        <begin position="353"/>
        <end position="399"/>
    </location>
</feature>
<feature type="domain" description="Tubulin/FtsZ 2-layer sandwich" evidence="10">
    <location>
        <begin position="212"/>
        <end position="334"/>
    </location>
</feature>
<dbReference type="SMART" id="SM00864">
    <property type="entry name" value="Tubulin"/>
    <property type="match status" value="1"/>
</dbReference>
<proteinExistence type="inferred from homology"/>
<feature type="compositionally biased region" description="Low complexity" evidence="8">
    <location>
        <begin position="355"/>
        <end position="381"/>
    </location>
</feature>
<dbReference type="InterPro" id="IPR024757">
    <property type="entry name" value="FtsZ_C"/>
</dbReference>
<evidence type="ECO:0000313" key="11">
    <source>
        <dbReference type="EMBL" id="QNH54417.1"/>
    </source>
</evidence>
<evidence type="ECO:0000256" key="5">
    <source>
        <dbReference type="HAMAP-Rule" id="MF_00909"/>
    </source>
</evidence>
<dbReference type="InterPro" id="IPR045061">
    <property type="entry name" value="FtsZ/CetZ"/>
</dbReference>